<dbReference type="Proteomes" id="UP000237347">
    <property type="component" value="Unassembled WGS sequence"/>
</dbReference>
<gene>
    <name evidence="1" type="ORF">CFP56_009026</name>
</gene>
<dbReference type="EMBL" id="PKMF04000166">
    <property type="protein sequence ID" value="KAK7845687.1"/>
    <property type="molecule type" value="Genomic_DNA"/>
</dbReference>
<sequence>MEPFVKHYYLNSQLKLYALSSKLSSFIITIDHRELPMIESLCHPESFLLLWKLHHIRISFHLFLFN</sequence>
<organism evidence="1 2">
    <name type="scientific">Quercus suber</name>
    <name type="common">Cork oak</name>
    <dbReference type="NCBI Taxonomy" id="58331"/>
    <lineage>
        <taxon>Eukaryota</taxon>
        <taxon>Viridiplantae</taxon>
        <taxon>Streptophyta</taxon>
        <taxon>Embryophyta</taxon>
        <taxon>Tracheophyta</taxon>
        <taxon>Spermatophyta</taxon>
        <taxon>Magnoliopsida</taxon>
        <taxon>eudicotyledons</taxon>
        <taxon>Gunneridae</taxon>
        <taxon>Pentapetalae</taxon>
        <taxon>rosids</taxon>
        <taxon>fabids</taxon>
        <taxon>Fagales</taxon>
        <taxon>Fagaceae</taxon>
        <taxon>Quercus</taxon>
    </lineage>
</organism>
<dbReference type="AlphaFoldDB" id="A0AAW0L221"/>
<accession>A0AAW0L221</accession>
<reference evidence="1 2" key="1">
    <citation type="journal article" date="2018" name="Sci. Data">
        <title>The draft genome sequence of cork oak.</title>
        <authorList>
            <person name="Ramos A.M."/>
            <person name="Usie A."/>
            <person name="Barbosa P."/>
            <person name="Barros P.M."/>
            <person name="Capote T."/>
            <person name="Chaves I."/>
            <person name="Simoes F."/>
            <person name="Abreu I."/>
            <person name="Carrasquinho I."/>
            <person name="Faro C."/>
            <person name="Guimaraes J.B."/>
            <person name="Mendonca D."/>
            <person name="Nobrega F."/>
            <person name="Rodrigues L."/>
            <person name="Saibo N.J.M."/>
            <person name="Varela M.C."/>
            <person name="Egas C."/>
            <person name="Matos J."/>
            <person name="Miguel C.M."/>
            <person name="Oliveira M.M."/>
            <person name="Ricardo C.P."/>
            <person name="Goncalves S."/>
        </authorList>
    </citation>
    <scope>NUCLEOTIDE SEQUENCE [LARGE SCALE GENOMIC DNA]</scope>
    <source>
        <strain evidence="2">cv. HL8</strain>
    </source>
</reference>
<proteinExistence type="predicted"/>
<evidence type="ECO:0000313" key="1">
    <source>
        <dbReference type="EMBL" id="KAK7845687.1"/>
    </source>
</evidence>
<comment type="caution">
    <text evidence="1">The sequence shown here is derived from an EMBL/GenBank/DDBJ whole genome shotgun (WGS) entry which is preliminary data.</text>
</comment>
<keyword evidence="2" id="KW-1185">Reference proteome</keyword>
<evidence type="ECO:0000313" key="2">
    <source>
        <dbReference type="Proteomes" id="UP000237347"/>
    </source>
</evidence>
<protein>
    <submittedName>
        <fullName evidence="1">Uncharacterized protein</fullName>
    </submittedName>
</protein>
<name>A0AAW0L221_QUESU</name>